<organism evidence="1 2">
    <name type="scientific">Adineta ricciae</name>
    <name type="common">Rotifer</name>
    <dbReference type="NCBI Taxonomy" id="249248"/>
    <lineage>
        <taxon>Eukaryota</taxon>
        <taxon>Metazoa</taxon>
        <taxon>Spiralia</taxon>
        <taxon>Gnathifera</taxon>
        <taxon>Rotifera</taxon>
        <taxon>Eurotatoria</taxon>
        <taxon>Bdelloidea</taxon>
        <taxon>Adinetida</taxon>
        <taxon>Adinetidae</taxon>
        <taxon>Adineta</taxon>
    </lineage>
</organism>
<protein>
    <submittedName>
        <fullName evidence="1">Uncharacterized protein</fullName>
    </submittedName>
</protein>
<dbReference type="EMBL" id="CAJNOR010002992">
    <property type="protein sequence ID" value="CAF1365264.1"/>
    <property type="molecule type" value="Genomic_DNA"/>
</dbReference>
<keyword evidence="2" id="KW-1185">Reference proteome</keyword>
<proteinExistence type="predicted"/>
<dbReference type="Proteomes" id="UP000663828">
    <property type="component" value="Unassembled WGS sequence"/>
</dbReference>
<sequence length="139" mass="16065">MIMAQNIAELLQQIRQVENEHNQYVDEYFQIKEHVKQALTELNNSPTSNNLNTYNTYLILSESIMKNIRSKRLLLTNLICDLHKHGVYLNDEDEDEDDYDETHSSLDEGIEDESLGVLDVSSKLASLNNSDNMFDENLV</sequence>
<reference evidence="1" key="1">
    <citation type="submission" date="2021-02" db="EMBL/GenBank/DDBJ databases">
        <authorList>
            <person name="Nowell W R."/>
        </authorList>
    </citation>
    <scope>NUCLEOTIDE SEQUENCE</scope>
</reference>
<evidence type="ECO:0000313" key="1">
    <source>
        <dbReference type="EMBL" id="CAF1365264.1"/>
    </source>
</evidence>
<evidence type="ECO:0000313" key="2">
    <source>
        <dbReference type="Proteomes" id="UP000663828"/>
    </source>
</evidence>
<gene>
    <name evidence="1" type="ORF">XAT740_LOCUS32238</name>
</gene>
<comment type="caution">
    <text evidence="1">The sequence shown here is derived from an EMBL/GenBank/DDBJ whole genome shotgun (WGS) entry which is preliminary data.</text>
</comment>
<name>A0A815ILH1_ADIRI</name>
<accession>A0A815ILH1</accession>
<dbReference type="AlphaFoldDB" id="A0A815ILH1"/>